<organism evidence="2 3">
    <name type="scientific">Brassica cretica</name>
    <name type="common">Mustard</name>
    <dbReference type="NCBI Taxonomy" id="69181"/>
    <lineage>
        <taxon>Eukaryota</taxon>
        <taxon>Viridiplantae</taxon>
        <taxon>Streptophyta</taxon>
        <taxon>Embryophyta</taxon>
        <taxon>Tracheophyta</taxon>
        <taxon>Spermatophyta</taxon>
        <taxon>Magnoliopsida</taxon>
        <taxon>eudicotyledons</taxon>
        <taxon>Gunneridae</taxon>
        <taxon>Pentapetalae</taxon>
        <taxon>rosids</taxon>
        <taxon>malvids</taxon>
        <taxon>Brassicales</taxon>
        <taxon>Brassicaceae</taxon>
        <taxon>Brassiceae</taxon>
        <taxon>Brassica</taxon>
    </lineage>
</organism>
<evidence type="ECO:0000313" key="3">
    <source>
        <dbReference type="Proteomes" id="UP000712600"/>
    </source>
</evidence>
<evidence type="ECO:0000313" key="2">
    <source>
        <dbReference type="EMBL" id="KAF3556924.1"/>
    </source>
</evidence>
<dbReference type="Proteomes" id="UP000712600">
    <property type="component" value="Unassembled WGS sequence"/>
</dbReference>
<feature type="region of interest" description="Disordered" evidence="1">
    <location>
        <begin position="1"/>
        <end position="126"/>
    </location>
</feature>
<reference evidence="2" key="1">
    <citation type="submission" date="2019-12" db="EMBL/GenBank/DDBJ databases">
        <title>Genome sequencing and annotation of Brassica cretica.</title>
        <authorList>
            <person name="Studholme D.J."/>
            <person name="Sarris P."/>
        </authorList>
    </citation>
    <scope>NUCLEOTIDE SEQUENCE</scope>
    <source>
        <strain evidence="2">PFS-109/04</strain>
        <tissue evidence="2">Leaf</tissue>
    </source>
</reference>
<accession>A0A8S9QVH9</accession>
<evidence type="ECO:0000256" key="1">
    <source>
        <dbReference type="SAM" id="MobiDB-lite"/>
    </source>
</evidence>
<dbReference type="AlphaFoldDB" id="A0A8S9QVH9"/>
<name>A0A8S9QVH9_BRACR</name>
<sequence>MKKEGRQHGFVRTGMIHPPGFSPGPSNQFGFDSPPASEEFTKVPSKPTNHCKFTGKNERSKYSNCHVSPAMKSADTSKGRQKLKSTDWWNDDNLDRLTGPGASSARDILDTIGGEGYGGHDYDDDC</sequence>
<comment type="caution">
    <text evidence="2">The sequence shown here is derived from an EMBL/GenBank/DDBJ whole genome shotgun (WGS) entry which is preliminary data.</text>
</comment>
<gene>
    <name evidence="2" type="ORF">F2Q69_00010454</name>
</gene>
<dbReference type="PANTHER" id="PTHR34278">
    <property type="entry name" value="PROTEIN THI031, PUTATIVE-RELATED"/>
    <property type="match status" value="1"/>
</dbReference>
<proteinExistence type="predicted"/>
<protein>
    <submittedName>
        <fullName evidence="2">Uncharacterized protein</fullName>
    </submittedName>
</protein>
<dbReference type="EMBL" id="QGKX02000996">
    <property type="protein sequence ID" value="KAF3556924.1"/>
    <property type="molecule type" value="Genomic_DNA"/>
</dbReference>
<dbReference type="PANTHER" id="PTHR34278:SF4">
    <property type="entry name" value="(RAPE) HYPOTHETICAL PROTEIN"/>
    <property type="match status" value="1"/>
</dbReference>